<evidence type="ECO:0000256" key="3">
    <source>
        <dbReference type="ARBA" id="ARBA00022801"/>
    </source>
</evidence>
<evidence type="ECO:0000256" key="2">
    <source>
        <dbReference type="ARBA" id="ARBA00022722"/>
    </source>
</evidence>
<reference evidence="5 6" key="1">
    <citation type="submission" date="2011-08" db="EMBL/GenBank/DDBJ databases">
        <title>The Genome Sequence of Clostridium orbiscindens 1_3_50AFAA.</title>
        <authorList>
            <consortium name="The Broad Institute Genome Sequencing Platform"/>
            <person name="Earl A."/>
            <person name="Ward D."/>
            <person name="Feldgarden M."/>
            <person name="Gevers D."/>
            <person name="Daigneault M."/>
            <person name="Strauss J."/>
            <person name="Allen-Vercoe E."/>
            <person name="Young S.K."/>
            <person name="Zeng Q."/>
            <person name="Gargeya S."/>
            <person name="Fitzgerald M."/>
            <person name="Haas B."/>
            <person name="Abouelleil A."/>
            <person name="Alvarado L."/>
            <person name="Arachchi H.M."/>
            <person name="Berlin A."/>
            <person name="Brown A."/>
            <person name="Chapman S.B."/>
            <person name="Chen Z."/>
            <person name="Dunbar C."/>
            <person name="Freedman E."/>
            <person name="Gearin G."/>
            <person name="Gellesch M."/>
            <person name="Goldberg J."/>
            <person name="Griggs A."/>
            <person name="Gujja S."/>
            <person name="Heiman D."/>
            <person name="Howarth C."/>
            <person name="Larson L."/>
            <person name="Lui A."/>
            <person name="MacDonald P.J.P."/>
            <person name="Montmayeur A."/>
            <person name="Murphy C."/>
            <person name="Neiman D."/>
            <person name="Pearson M."/>
            <person name="Priest M."/>
            <person name="Roberts A."/>
            <person name="Saif S."/>
            <person name="Shea T."/>
            <person name="Shenoy N."/>
            <person name="Sisk P."/>
            <person name="Stolte C."/>
            <person name="Sykes S."/>
            <person name="Wortman J."/>
            <person name="Nusbaum C."/>
            <person name="Birren B."/>
        </authorList>
    </citation>
    <scope>NUCLEOTIDE SEQUENCE [LARGE SCALE GENOMIC DNA]</scope>
    <source>
        <strain evidence="5 6">1_3_50AFAA</strain>
    </source>
</reference>
<protein>
    <recommendedName>
        <fullName evidence="4">VRR-NUC domain-containing protein</fullName>
    </recommendedName>
</protein>
<evidence type="ECO:0000259" key="4">
    <source>
        <dbReference type="SMART" id="SM00990"/>
    </source>
</evidence>
<dbReference type="Gene3D" id="3.40.1350.10">
    <property type="match status" value="1"/>
</dbReference>
<dbReference type="GO" id="GO:0016788">
    <property type="term" value="F:hydrolase activity, acting on ester bonds"/>
    <property type="evidence" value="ECO:0007669"/>
    <property type="project" value="InterPro"/>
</dbReference>
<dbReference type="EMBL" id="ADLO01000079">
    <property type="protein sequence ID" value="KGF54810.1"/>
    <property type="molecule type" value="Genomic_DNA"/>
</dbReference>
<evidence type="ECO:0000313" key="5">
    <source>
        <dbReference type="EMBL" id="KGF54810.1"/>
    </source>
</evidence>
<gene>
    <name evidence="5" type="ORF">HMPREF9460_02501</name>
</gene>
<comment type="caution">
    <text evidence="5">The sequence shown here is derived from an EMBL/GenBank/DDBJ whole genome shotgun (WGS) entry which is preliminary data.</text>
</comment>
<keyword evidence="6" id="KW-1185">Reference proteome</keyword>
<dbReference type="PATRIC" id="fig|742738.3.peg.2569"/>
<evidence type="ECO:0000256" key="1">
    <source>
        <dbReference type="ARBA" id="ARBA00001946"/>
    </source>
</evidence>
<proteinExistence type="predicted"/>
<name>A0A096B719_FLAPL</name>
<dbReference type="GO" id="GO:0004518">
    <property type="term" value="F:nuclease activity"/>
    <property type="evidence" value="ECO:0007669"/>
    <property type="project" value="UniProtKB-KW"/>
</dbReference>
<dbReference type="eggNOG" id="ENOG5032Y69">
    <property type="taxonomic scope" value="Bacteria"/>
</dbReference>
<dbReference type="AlphaFoldDB" id="A0A096B719"/>
<dbReference type="Proteomes" id="UP000029585">
    <property type="component" value="Unassembled WGS sequence"/>
</dbReference>
<dbReference type="InterPro" id="IPR011856">
    <property type="entry name" value="tRNA_endonuc-like_dom_sf"/>
</dbReference>
<accession>A0A096B719</accession>
<keyword evidence="2" id="KW-0540">Nuclease</keyword>
<keyword evidence="3" id="KW-0378">Hydrolase</keyword>
<comment type="cofactor">
    <cofactor evidence="1">
        <name>Mg(2+)</name>
        <dbReference type="ChEBI" id="CHEBI:18420"/>
    </cofactor>
</comment>
<organism evidence="5 6">
    <name type="scientific">Flavonifractor plautii 1_3_50AFAA</name>
    <dbReference type="NCBI Taxonomy" id="742738"/>
    <lineage>
        <taxon>Bacteria</taxon>
        <taxon>Bacillati</taxon>
        <taxon>Bacillota</taxon>
        <taxon>Clostridia</taxon>
        <taxon>Eubacteriales</taxon>
        <taxon>Oscillospiraceae</taxon>
        <taxon>Flavonifractor</taxon>
    </lineage>
</organism>
<feature type="domain" description="VRR-NUC" evidence="4">
    <location>
        <begin position="2"/>
        <end position="107"/>
    </location>
</feature>
<evidence type="ECO:0000313" key="6">
    <source>
        <dbReference type="Proteomes" id="UP000029585"/>
    </source>
</evidence>
<dbReference type="SMART" id="SM00990">
    <property type="entry name" value="VRR_NUC"/>
    <property type="match status" value="1"/>
</dbReference>
<sequence length="121" mass="14081">MVHESKHQQAVIKWSQQSSIRSKWPELALLHHIKNETREGAKQIAIDKAMGVKKGVPDLSLPVPRGQYHGLYIEMKNEAGQAGKEQKWWGERLTEQGYRWEVCQGWRSAVQTLEWYLTLKD</sequence>
<dbReference type="GO" id="GO:0003676">
    <property type="term" value="F:nucleic acid binding"/>
    <property type="evidence" value="ECO:0007669"/>
    <property type="project" value="InterPro"/>
</dbReference>
<dbReference type="HOGENOM" id="CLU_129193_0_0_9"/>
<dbReference type="InterPro" id="IPR014883">
    <property type="entry name" value="VRR_NUC"/>
</dbReference>
<dbReference type="Pfam" id="PF08774">
    <property type="entry name" value="VRR_NUC"/>
    <property type="match status" value="1"/>
</dbReference>
<dbReference type="RefSeq" id="WP_044941496.1">
    <property type="nucleotide sequence ID" value="NZ_KN174163.1"/>
</dbReference>